<name>A0AAV7VYZ8_PLEWA</name>
<evidence type="ECO:0000313" key="2">
    <source>
        <dbReference type="EMBL" id="KAJ1206488.1"/>
    </source>
</evidence>
<proteinExistence type="predicted"/>
<sequence length="155" mass="17391">MSERPRTHHRLQEVPIAVATATEGSGPSRQLPPPSSGRRPGPATSARYTRPMCRHRHPSRPSPGACPAETRSTPKSPKETIYQFGAQIRTEMGKTVLERLEGTQLLLREDIDLENTFKSKEEWITYALDKCIPLTVIKYKGQAKTTPWFNSHLAS</sequence>
<evidence type="ECO:0000256" key="1">
    <source>
        <dbReference type="SAM" id="MobiDB-lite"/>
    </source>
</evidence>
<dbReference type="AlphaFoldDB" id="A0AAV7VYZ8"/>
<accession>A0AAV7VYZ8</accession>
<reference evidence="2" key="1">
    <citation type="journal article" date="2022" name="bioRxiv">
        <title>Sequencing and chromosome-scale assembly of the giantPleurodeles waltlgenome.</title>
        <authorList>
            <person name="Brown T."/>
            <person name="Elewa A."/>
            <person name="Iarovenko S."/>
            <person name="Subramanian E."/>
            <person name="Araus A.J."/>
            <person name="Petzold A."/>
            <person name="Susuki M."/>
            <person name="Suzuki K.-i.T."/>
            <person name="Hayashi T."/>
            <person name="Toyoda A."/>
            <person name="Oliveira C."/>
            <person name="Osipova E."/>
            <person name="Leigh N.D."/>
            <person name="Simon A."/>
            <person name="Yun M.H."/>
        </authorList>
    </citation>
    <scope>NUCLEOTIDE SEQUENCE</scope>
    <source>
        <strain evidence="2">20211129_DDA</strain>
        <tissue evidence="2">Liver</tissue>
    </source>
</reference>
<organism evidence="2 3">
    <name type="scientific">Pleurodeles waltl</name>
    <name type="common">Iberian ribbed newt</name>
    <dbReference type="NCBI Taxonomy" id="8319"/>
    <lineage>
        <taxon>Eukaryota</taxon>
        <taxon>Metazoa</taxon>
        <taxon>Chordata</taxon>
        <taxon>Craniata</taxon>
        <taxon>Vertebrata</taxon>
        <taxon>Euteleostomi</taxon>
        <taxon>Amphibia</taxon>
        <taxon>Batrachia</taxon>
        <taxon>Caudata</taxon>
        <taxon>Salamandroidea</taxon>
        <taxon>Salamandridae</taxon>
        <taxon>Pleurodelinae</taxon>
        <taxon>Pleurodeles</taxon>
    </lineage>
</organism>
<keyword evidence="3" id="KW-1185">Reference proteome</keyword>
<dbReference type="EMBL" id="JANPWB010000002">
    <property type="protein sequence ID" value="KAJ1206488.1"/>
    <property type="molecule type" value="Genomic_DNA"/>
</dbReference>
<dbReference type="Proteomes" id="UP001066276">
    <property type="component" value="Chromosome 1_2"/>
</dbReference>
<comment type="caution">
    <text evidence="2">The sequence shown here is derived from an EMBL/GenBank/DDBJ whole genome shotgun (WGS) entry which is preliminary data.</text>
</comment>
<feature type="region of interest" description="Disordered" evidence="1">
    <location>
        <begin position="1"/>
        <end position="79"/>
    </location>
</feature>
<protein>
    <submittedName>
        <fullName evidence="2">Uncharacterized protein</fullName>
    </submittedName>
</protein>
<evidence type="ECO:0000313" key="3">
    <source>
        <dbReference type="Proteomes" id="UP001066276"/>
    </source>
</evidence>
<gene>
    <name evidence="2" type="ORF">NDU88_001893</name>
</gene>